<sequence>MDSLDLVSPYLFSYKGRCFPVQELMNPKDLDALQHVDVRPSDIYMITYPKSGSAWMQQILVKIVDAAHPDMEEEADNRARVPFLEGNTLDDFRRERPDPRLYATHLPPDMLPTGLKAKGVKVVYVMRNPKDVLVSLYHFSHSWKMLETPKSFEAFFQDFMDGKVYMGLWFDHVRAYQNEKDKMDVHYVKYEDMLKDLRGEVVKVCDFLGKDLTDEAIDHVVEMSTFKNMKTNPKANYKDLVEKQRYSSPTMRKGVAGDWKNFFTVAQNEYFDRVFEEKMSDLPLSFTWEINQ</sequence>
<evidence type="ECO:0000259" key="7">
    <source>
        <dbReference type="Pfam" id="PF00685"/>
    </source>
</evidence>
<proteinExistence type="inferred from homology"/>
<evidence type="ECO:0000256" key="4">
    <source>
        <dbReference type="ARBA" id="ARBA00022679"/>
    </source>
</evidence>
<accession>A0AAN8H5D8</accession>
<keyword evidence="9" id="KW-1185">Reference proteome</keyword>
<dbReference type="InterPro" id="IPR000863">
    <property type="entry name" value="Sulfotransferase_dom"/>
</dbReference>
<dbReference type="InterPro" id="IPR027417">
    <property type="entry name" value="P-loop_NTPase"/>
</dbReference>
<protein>
    <recommendedName>
        <fullName evidence="6">Sulfotransferase</fullName>
        <ecNumber evidence="6">2.8.2.-</ecNumber>
    </recommendedName>
</protein>
<dbReference type="EC" id="2.8.2.-" evidence="6"/>
<evidence type="ECO:0000313" key="9">
    <source>
        <dbReference type="Proteomes" id="UP001331515"/>
    </source>
</evidence>
<dbReference type="SUPFAM" id="SSF52540">
    <property type="entry name" value="P-loop containing nucleoside triphosphate hydrolases"/>
    <property type="match status" value="1"/>
</dbReference>
<name>A0AAN8H5D8_CHAGU</name>
<dbReference type="Gene3D" id="3.40.50.300">
    <property type="entry name" value="P-loop containing nucleotide triphosphate hydrolases"/>
    <property type="match status" value="1"/>
</dbReference>
<dbReference type="PANTHER" id="PTHR11783">
    <property type="entry name" value="SULFOTRANSFERASE SULT"/>
    <property type="match status" value="1"/>
</dbReference>
<comment type="subcellular location">
    <subcellularLocation>
        <location evidence="1">Cytoplasm</location>
    </subcellularLocation>
</comment>
<comment type="caution">
    <text evidence="8">The sequence shown here is derived from an EMBL/GenBank/DDBJ whole genome shotgun (WGS) entry which is preliminary data.</text>
</comment>
<keyword evidence="4 6" id="KW-0808">Transferase</keyword>
<evidence type="ECO:0000256" key="6">
    <source>
        <dbReference type="RuleBase" id="RU361155"/>
    </source>
</evidence>
<reference evidence="8 9" key="1">
    <citation type="journal article" date="2023" name="Mol. Biol. Evol.">
        <title>Genomics of Secondarily Temperate Adaptation in the Only Non-Antarctic Icefish.</title>
        <authorList>
            <person name="Rivera-Colon A.G."/>
            <person name="Rayamajhi N."/>
            <person name="Minhas B.F."/>
            <person name="Madrigal G."/>
            <person name="Bilyk K.T."/>
            <person name="Yoon V."/>
            <person name="Hune M."/>
            <person name="Gregory S."/>
            <person name="Cheng C.H.C."/>
            <person name="Catchen J.M."/>
        </authorList>
    </citation>
    <scope>NUCLEOTIDE SEQUENCE [LARGE SCALE GENOMIC DNA]</scope>
    <source>
        <tissue evidence="8">White muscle</tissue>
    </source>
</reference>
<gene>
    <name evidence="8" type="ORF">CgunFtcFv8_007110</name>
</gene>
<keyword evidence="5" id="KW-0128">Catecholamine metabolism</keyword>
<evidence type="ECO:0000256" key="2">
    <source>
        <dbReference type="ARBA" id="ARBA00005771"/>
    </source>
</evidence>
<evidence type="ECO:0000313" key="8">
    <source>
        <dbReference type="EMBL" id="KAK5903319.1"/>
    </source>
</evidence>
<dbReference type="GO" id="GO:0006805">
    <property type="term" value="P:xenobiotic metabolic process"/>
    <property type="evidence" value="ECO:0007669"/>
    <property type="project" value="UniProtKB-ARBA"/>
</dbReference>
<evidence type="ECO:0000256" key="5">
    <source>
        <dbReference type="ARBA" id="ARBA00022939"/>
    </source>
</evidence>
<dbReference type="Pfam" id="PF00685">
    <property type="entry name" value="Sulfotransfer_1"/>
    <property type="match status" value="1"/>
</dbReference>
<organism evidence="8 9">
    <name type="scientific">Champsocephalus gunnari</name>
    <name type="common">Mackerel icefish</name>
    <dbReference type="NCBI Taxonomy" id="52237"/>
    <lineage>
        <taxon>Eukaryota</taxon>
        <taxon>Metazoa</taxon>
        <taxon>Chordata</taxon>
        <taxon>Craniata</taxon>
        <taxon>Vertebrata</taxon>
        <taxon>Euteleostomi</taxon>
        <taxon>Actinopterygii</taxon>
        <taxon>Neopterygii</taxon>
        <taxon>Teleostei</taxon>
        <taxon>Neoteleostei</taxon>
        <taxon>Acanthomorphata</taxon>
        <taxon>Eupercaria</taxon>
        <taxon>Perciformes</taxon>
        <taxon>Notothenioidei</taxon>
        <taxon>Channichthyidae</taxon>
        <taxon>Champsocephalus</taxon>
    </lineage>
</organism>
<evidence type="ECO:0000256" key="1">
    <source>
        <dbReference type="ARBA" id="ARBA00004496"/>
    </source>
</evidence>
<comment type="similarity">
    <text evidence="2 6">Belongs to the sulfotransferase 1 family.</text>
</comment>
<dbReference type="GO" id="GO:0008146">
    <property type="term" value="F:sulfotransferase activity"/>
    <property type="evidence" value="ECO:0007669"/>
    <property type="project" value="InterPro"/>
</dbReference>
<dbReference type="FunFam" id="3.40.50.300:FF:000433">
    <property type="entry name" value="Estrogen sulfotransferase"/>
    <property type="match status" value="1"/>
</dbReference>
<dbReference type="EMBL" id="JAURVH010001531">
    <property type="protein sequence ID" value="KAK5903319.1"/>
    <property type="molecule type" value="Genomic_DNA"/>
</dbReference>
<dbReference type="AlphaFoldDB" id="A0AAN8H5D8"/>
<dbReference type="Proteomes" id="UP001331515">
    <property type="component" value="Unassembled WGS sequence"/>
</dbReference>
<evidence type="ECO:0000256" key="3">
    <source>
        <dbReference type="ARBA" id="ARBA00022490"/>
    </source>
</evidence>
<feature type="domain" description="Sulfotransferase" evidence="7">
    <location>
        <begin position="40"/>
        <end position="282"/>
    </location>
</feature>
<dbReference type="GO" id="GO:0006584">
    <property type="term" value="P:catecholamine metabolic process"/>
    <property type="evidence" value="ECO:0007669"/>
    <property type="project" value="UniProtKB-KW"/>
</dbReference>
<keyword evidence="3" id="KW-0963">Cytoplasm</keyword>
<dbReference type="GO" id="GO:0005737">
    <property type="term" value="C:cytoplasm"/>
    <property type="evidence" value="ECO:0007669"/>
    <property type="project" value="UniProtKB-SubCell"/>
</dbReference>